<accession>A0A0D7A0P4</accession>
<dbReference type="OrthoDB" id="3358973at2759"/>
<feature type="region of interest" description="Disordered" evidence="1">
    <location>
        <begin position="321"/>
        <end position="340"/>
    </location>
</feature>
<sequence>MGTRKPPMTAVDASAPINAGQKPRSRRKTDTTLNASEAKALVGTVTNQTRSSVIFLLHPYRAMTSISSVETIVPSSAVPVIELEAEEDLGRTPRTPTSAWTDRPSRKGKQRQLSEDDDSESGDSVGSPSYPPVNDDDEETRRVEQTLKKWEMAERQRRKVARDVAAGPDTFSPSLVRSVARRASLLWAGKHRHGTPPDPSLGAHRALGSTDSINLDGVVLHDVATPTPSPPATRISPRTDDPFSDAHSLPSLMQSPVELNTLDVSENSLLSPSVSSPVSTPLSMPIDEPPPPTSPPRLQHTPDIEPEEKPVPWWHEWLCGCSEDADRGGDRQAGRTNPNE</sequence>
<evidence type="ECO:0000256" key="1">
    <source>
        <dbReference type="SAM" id="MobiDB-lite"/>
    </source>
</evidence>
<evidence type="ECO:0000313" key="2">
    <source>
        <dbReference type="EMBL" id="KIY44358.1"/>
    </source>
</evidence>
<feature type="compositionally biased region" description="Low complexity" evidence="1">
    <location>
        <begin position="268"/>
        <end position="286"/>
    </location>
</feature>
<feature type="compositionally biased region" description="Basic and acidic residues" evidence="1">
    <location>
        <begin position="324"/>
        <end position="333"/>
    </location>
</feature>
<proteinExistence type="predicted"/>
<feature type="region of interest" description="Disordered" evidence="1">
    <location>
        <begin position="222"/>
        <end position="254"/>
    </location>
</feature>
<feature type="region of interest" description="Disordered" evidence="1">
    <location>
        <begin position="1"/>
        <end position="33"/>
    </location>
</feature>
<evidence type="ECO:0000313" key="3">
    <source>
        <dbReference type="Proteomes" id="UP000054144"/>
    </source>
</evidence>
<feature type="region of interest" description="Disordered" evidence="1">
    <location>
        <begin position="87"/>
        <end position="142"/>
    </location>
</feature>
<gene>
    <name evidence="2" type="ORF">FISHEDRAFT_61899</name>
</gene>
<protein>
    <submittedName>
        <fullName evidence="2">Uncharacterized protein</fullName>
    </submittedName>
</protein>
<name>A0A0D7A0P4_9AGAR</name>
<dbReference type="AlphaFoldDB" id="A0A0D7A0P4"/>
<keyword evidence="3" id="KW-1185">Reference proteome</keyword>
<organism evidence="2 3">
    <name type="scientific">Fistulina hepatica ATCC 64428</name>
    <dbReference type="NCBI Taxonomy" id="1128425"/>
    <lineage>
        <taxon>Eukaryota</taxon>
        <taxon>Fungi</taxon>
        <taxon>Dikarya</taxon>
        <taxon>Basidiomycota</taxon>
        <taxon>Agaricomycotina</taxon>
        <taxon>Agaricomycetes</taxon>
        <taxon>Agaricomycetidae</taxon>
        <taxon>Agaricales</taxon>
        <taxon>Fistulinaceae</taxon>
        <taxon>Fistulina</taxon>
    </lineage>
</organism>
<reference evidence="2 3" key="1">
    <citation type="journal article" date="2015" name="Fungal Genet. Biol.">
        <title>Evolution of novel wood decay mechanisms in Agaricales revealed by the genome sequences of Fistulina hepatica and Cylindrobasidium torrendii.</title>
        <authorList>
            <person name="Floudas D."/>
            <person name="Held B.W."/>
            <person name="Riley R."/>
            <person name="Nagy L.G."/>
            <person name="Koehler G."/>
            <person name="Ransdell A.S."/>
            <person name="Younus H."/>
            <person name="Chow J."/>
            <person name="Chiniquy J."/>
            <person name="Lipzen A."/>
            <person name="Tritt A."/>
            <person name="Sun H."/>
            <person name="Haridas S."/>
            <person name="LaButti K."/>
            <person name="Ohm R.A."/>
            <person name="Kues U."/>
            <person name="Blanchette R.A."/>
            <person name="Grigoriev I.V."/>
            <person name="Minto R.E."/>
            <person name="Hibbett D.S."/>
        </authorList>
    </citation>
    <scope>NUCLEOTIDE SEQUENCE [LARGE SCALE GENOMIC DNA]</scope>
    <source>
        <strain evidence="2 3">ATCC 64428</strain>
    </source>
</reference>
<feature type="region of interest" description="Disordered" evidence="1">
    <location>
        <begin position="268"/>
        <end position="308"/>
    </location>
</feature>
<dbReference type="EMBL" id="KN882092">
    <property type="protein sequence ID" value="KIY44358.1"/>
    <property type="molecule type" value="Genomic_DNA"/>
</dbReference>
<dbReference type="Proteomes" id="UP000054144">
    <property type="component" value="Unassembled WGS sequence"/>
</dbReference>